<name>A0ABW4MYT2_9CAUL</name>
<dbReference type="SUPFAM" id="SSF158682">
    <property type="entry name" value="TerB-like"/>
    <property type="match status" value="1"/>
</dbReference>
<dbReference type="EMBL" id="JBHUEY010000001">
    <property type="protein sequence ID" value="MFD1782928.1"/>
    <property type="molecule type" value="Genomic_DNA"/>
</dbReference>
<feature type="region of interest" description="Disordered" evidence="1">
    <location>
        <begin position="1"/>
        <end position="46"/>
    </location>
</feature>
<organism evidence="2 3">
    <name type="scientific">Phenylobacterium terrae</name>
    <dbReference type="NCBI Taxonomy" id="2665495"/>
    <lineage>
        <taxon>Bacteria</taxon>
        <taxon>Pseudomonadati</taxon>
        <taxon>Pseudomonadota</taxon>
        <taxon>Alphaproteobacteria</taxon>
        <taxon>Caulobacterales</taxon>
        <taxon>Caulobacteraceae</taxon>
        <taxon>Phenylobacterium</taxon>
    </lineage>
</organism>
<dbReference type="Gene3D" id="1.10.3680.10">
    <property type="entry name" value="TerB-like"/>
    <property type="match status" value="1"/>
</dbReference>
<accession>A0ABW4MYT2</accession>
<reference evidence="3" key="1">
    <citation type="journal article" date="2019" name="Int. J. Syst. Evol. Microbiol.">
        <title>The Global Catalogue of Microorganisms (GCM) 10K type strain sequencing project: providing services to taxonomists for standard genome sequencing and annotation.</title>
        <authorList>
            <consortium name="The Broad Institute Genomics Platform"/>
            <consortium name="The Broad Institute Genome Sequencing Center for Infectious Disease"/>
            <person name="Wu L."/>
            <person name="Ma J."/>
        </authorList>
    </citation>
    <scope>NUCLEOTIDE SEQUENCE [LARGE SCALE GENOMIC DNA]</scope>
    <source>
        <strain evidence="3">DFY28</strain>
    </source>
</reference>
<keyword evidence="3" id="KW-1185">Reference proteome</keyword>
<evidence type="ECO:0000313" key="2">
    <source>
        <dbReference type="EMBL" id="MFD1782928.1"/>
    </source>
</evidence>
<dbReference type="Pfam" id="PF04391">
    <property type="entry name" value="DUF533"/>
    <property type="match status" value="1"/>
</dbReference>
<evidence type="ECO:0000313" key="3">
    <source>
        <dbReference type="Proteomes" id="UP001597237"/>
    </source>
</evidence>
<dbReference type="RefSeq" id="WP_377282546.1">
    <property type="nucleotide sequence ID" value="NZ_JBHRSI010000007.1"/>
</dbReference>
<feature type="compositionally biased region" description="Pro residues" evidence="1">
    <location>
        <begin position="31"/>
        <end position="40"/>
    </location>
</feature>
<comment type="caution">
    <text evidence="2">The sequence shown here is derived from an EMBL/GenBank/DDBJ whole genome shotgun (WGS) entry which is preliminary data.</text>
</comment>
<evidence type="ECO:0000256" key="1">
    <source>
        <dbReference type="SAM" id="MobiDB-lite"/>
    </source>
</evidence>
<sequence>MDLGSLIRRIAPRRPPDRLGAAAFEEAAGEPAPPPSPGARPGPRRELELTLARKVLEAHLKSRRSQMRTDPTDLRGVEREQAKLLIRAMAAAAHADGALDLAERERIARALASTRLNDAERQELEAGLEDPPCLETLLRSVSGEELATRFYAVSLAATEHGRGANKSFLSYIANRLKLPRDLVLRLNRAFDVPV</sequence>
<dbReference type="Proteomes" id="UP001597237">
    <property type="component" value="Unassembled WGS sequence"/>
</dbReference>
<proteinExistence type="predicted"/>
<gene>
    <name evidence="2" type="ORF">ACFSC0_05945</name>
</gene>
<feature type="compositionally biased region" description="Low complexity" evidence="1">
    <location>
        <begin position="18"/>
        <end position="30"/>
    </location>
</feature>
<protein>
    <submittedName>
        <fullName evidence="2">DUF533 domain-containing protein</fullName>
    </submittedName>
</protein>
<dbReference type="InterPro" id="IPR007486">
    <property type="entry name" value="YebE"/>
</dbReference>
<dbReference type="InterPro" id="IPR029024">
    <property type="entry name" value="TerB-like"/>
</dbReference>